<organism evidence="1 2">
    <name type="scientific">Blautia parvula</name>
    <dbReference type="NCBI Taxonomy" id="2877527"/>
    <lineage>
        <taxon>Bacteria</taxon>
        <taxon>Bacillati</taxon>
        <taxon>Bacillota</taxon>
        <taxon>Clostridia</taxon>
        <taxon>Lachnospirales</taxon>
        <taxon>Lachnospiraceae</taxon>
        <taxon>Blautia</taxon>
    </lineage>
</organism>
<comment type="caution">
    <text evidence="1">The sequence shown here is derived from an EMBL/GenBank/DDBJ whole genome shotgun (WGS) entry which is preliminary data.</text>
</comment>
<dbReference type="RefSeq" id="WP_390425009.1">
    <property type="nucleotide sequence ID" value="NZ_BAABZQ010000001.1"/>
</dbReference>
<sequence length="55" mass="6388">MGSISRKAKGLYYWQKDCMQKVQNRAEKAALQFDKAIRAAAARAKRRLSGIFWRI</sequence>
<keyword evidence="2" id="KW-1185">Reference proteome</keyword>
<accession>A0ABQ0BY64</accession>
<dbReference type="Proteomes" id="UP001600941">
    <property type="component" value="Unassembled WGS sequence"/>
</dbReference>
<protein>
    <submittedName>
        <fullName evidence="1">Uncharacterized protein</fullName>
    </submittedName>
</protein>
<gene>
    <name evidence="1" type="ORF">K340107D12_42810</name>
</gene>
<name>A0ABQ0BY64_9FIRM</name>
<reference evidence="1 2" key="1">
    <citation type="submission" date="2024-04" db="EMBL/GenBank/DDBJ databases">
        <title>Defined microbial consortia suppress multidrug-resistant proinflammatory Enterobacteriaceae via ecological control.</title>
        <authorList>
            <person name="Furuichi M."/>
            <person name="Kawaguchi T."/>
            <person name="Pust M."/>
            <person name="Yasuma K."/>
            <person name="Plichta D."/>
            <person name="Hasegawa N."/>
            <person name="Ohya T."/>
            <person name="Bhattarai S."/>
            <person name="Sasajima S."/>
            <person name="Aoto Y."/>
            <person name="Tuganbaev T."/>
            <person name="Yaginuma M."/>
            <person name="Ueda M."/>
            <person name="Okahashi N."/>
            <person name="Amafuji K."/>
            <person name="Kiridooshi Y."/>
            <person name="Sugita K."/>
            <person name="Strazar M."/>
            <person name="Skelly A."/>
            <person name="Suda W."/>
            <person name="Hattori M."/>
            <person name="Nakamoto N."/>
            <person name="Caballero S."/>
            <person name="Norman J."/>
            <person name="Olle B."/>
            <person name="Tanoue T."/>
            <person name="Arita M."/>
            <person name="Bucci V."/>
            <person name="Atarashi K."/>
            <person name="Xavier R."/>
            <person name="Honda K."/>
        </authorList>
    </citation>
    <scope>NUCLEOTIDE SEQUENCE [LARGE SCALE GENOMIC DNA]</scope>
    <source>
        <strain evidence="2">k34-0107-D12</strain>
    </source>
</reference>
<proteinExistence type="predicted"/>
<evidence type="ECO:0000313" key="1">
    <source>
        <dbReference type="EMBL" id="GAA6501465.1"/>
    </source>
</evidence>
<evidence type="ECO:0000313" key="2">
    <source>
        <dbReference type="Proteomes" id="UP001600941"/>
    </source>
</evidence>
<dbReference type="EMBL" id="BAABZQ010000001">
    <property type="protein sequence ID" value="GAA6501465.1"/>
    <property type="molecule type" value="Genomic_DNA"/>
</dbReference>